<dbReference type="Proteomes" id="UP000238882">
    <property type="component" value="Unassembled WGS sequence"/>
</dbReference>
<dbReference type="CDD" id="cd06223">
    <property type="entry name" value="PRTases_typeI"/>
    <property type="match status" value="1"/>
</dbReference>
<evidence type="ECO:0000256" key="1">
    <source>
        <dbReference type="ARBA" id="ARBA00008007"/>
    </source>
</evidence>
<feature type="domain" description="Phosphoribosyltransferase" evidence="2">
    <location>
        <begin position="137"/>
        <end position="226"/>
    </location>
</feature>
<evidence type="ECO:0000259" key="2">
    <source>
        <dbReference type="Pfam" id="PF00156"/>
    </source>
</evidence>
<reference evidence="3 4" key="1">
    <citation type="submission" date="2016-12" db="EMBL/GenBank/DDBJ databases">
        <title>Trade-off between light-utilization and light-protection in marine flavobacteria.</title>
        <authorList>
            <person name="Kumagai Y."/>
            <person name="Yoshizawa S."/>
            <person name="Kogure K."/>
            <person name="Iwasaki W."/>
        </authorList>
    </citation>
    <scope>NUCLEOTIDE SEQUENCE [LARGE SCALE GENOMIC DNA]</scope>
    <source>
        <strain evidence="3 4">NBRC 108759</strain>
    </source>
</reference>
<keyword evidence="4" id="KW-1185">Reference proteome</keyword>
<dbReference type="InterPro" id="IPR051910">
    <property type="entry name" value="ComF/GntX_DNA_util-trans"/>
</dbReference>
<dbReference type="PANTHER" id="PTHR47505:SF1">
    <property type="entry name" value="DNA UTILIZATION PROTEIN YHGH"/>
    <property type="match status" value="1"/>
</dbReference>
<dbReference type="InterPro" id="IPR029057">
    <property type="entry name" value="PRTase-like"/>
</dbReference>
<dbReference type="RefSeq" id="WP_105016242.1">
    <property type="nucleotide sequence ID" value="NZ_MSCN01000001.1"/>
</dbReference>
<dbReference type="OrthoDB" id="9779910at2"/>
<protein>
    <submittedName>
        <fullName evidence="3">Amidophosphoribosyltransferase</fullName>
    </submittedName>
</protein>
<sequence>MKEILKNLVQIFYPDLCAICEDKLLQNEHTICTICRHDLPLTNITNYSDNKILHTFYGSVIIEKAFALLFYTKKGIAKKLIHELKYKDNEDIGIFFGNWIGEILKENEEFKNVDVIIPVPLHSKKIRERGYNQVTKFGERLSYHLQIPLVENNLVRISSTKTQTFKSRFERFTNVDTQFSLKQPKYFNNKHVLIIDDVITTGATLVACAKQFQKSKHCKISILTIAYTA</sequence>
<dbReference type="GO" id="GO:0016757">
    <property type="term" value="F:glycosyltransferase activity"/>
    <property type="evidence" value="ECO:0007669"/>
    <property type="project" value="UniProtKB-KW"/>
</dbReference>
<evidence type="ECO:0000313" key="4">
    <source>
        <dbReference type="Proteomes" id="UP000238882"/>
    </source>
</evidence>
<comment type="similarity">
    <text evidence="1">Belongs to the ComF/GntX family.</text>
</comment>
<gene>
    <name evidence="3" type="ORF">BTO18_10890</name>
</gene>
<name>A0A2S7WPV1_9FLAO</name>
<dbReference type="EMBL" id="MSCN01000001">
    <property type="protein sequence ID" value="PQJ79648.1"/>
    <property type="molecule type" value="Genomic_DNA"/>
</dbReference>
<dbReference type="AlphaFoldDB" id="A0A2S7WPV1"/>
<organism evidence="3 4">
    <name type="scientific">Polaribacter porphyrae</name>
    <dbReference type="NCBI Taxonomy" id="1137780"/>
    <lineage>
        <taxon>Bacteria</taxon>
        <taxon>Pseudomonadati</taxon>
        <taxon>Bacteroidota</taxon>
        <taxon>Flavobacteriia</taxon>
        <taxon>Flavobacteriales</taxon>
        <taxon>Flavobacteriaceae</taxon>
    </lineage>
</organism>
<comment type="caution">
    <text evidence="3">The sequence shown here is derived from an EMBL/GenBank/DDBJ whole genome shotgun (WGS) entry which is preliminary data.</text>
</comment>
<proteinExistence type="inferred from homology"/>
<dbReference type="Gene3D" id="3.40.50.2020">
    <property type="match status" value="1"/>
</dbReference>
<dbReference type="InterPro" id="IPR000836">
    <property type="entry name" value="PRTase_dom"/>
</dbReference>
<keyword evidence="3" id="KW-0808">Transferase</keyword>
<dbReference type="PANTHER" id="PTHR47505">
    <property type="entry name" value="DNA UTILIZATION PROTEIN YHGH"/>
    <property type="match status" value="1"/>
</dbReference>
<keyword evidence="3" id="KW-0328">Glycosyltransferase</keyword>
<dbReference type="SUPFAM" id="SSF53271">
    <property type="entry name" value="PRTase-like"/>
    <property type="match status" value="1"/>
</dbReference>
<dbReference type="Pfam" id="PF00156">
    <property type="entry name" value="Pribosyltran"/>
    <property type="match status" value="1"/>
</dbReference>
<evidence type="ECO:0000313" key="3">
    <source>
        <dbReference type="EMBL" id="PQJ79648.1"/>
    </source>
</evidence>
<accession>A0A2S7WPV1</accession>